<keyword evidence="4" id="KW-0411">Iron-sulfur</keyword>
<protein>
    <submittedName>
        <fullName evidence="6">(4Fe-4S)-binding protein</fullName>
    </submittedName>
</protein>
<organism evidence="6 7">
    <name type="scientific">Jeongeupia naejangsanensis</name>
    <dbReference type="NCBI Taxonomy" id="613195"/>
    <lineage>
        <taxon>Bacteria</taxon>
        <taxon>Pseudomonadati</taxon>
        <taxon>Pseudomonadota</taxon>
        <taxon>Betaproteobacteria</taxon>
        <taxon>Neisseriales</taxon>
        <taxon>Chitinibacteraceae</taxon>
        <taxon>Jeongeupia</taxon>
    </lineage>
</organism>
<keyword evidence="3" id="KW-0408">Iron</keyword>
<dbReference type="SMART" id="SM00704">
    <property type="entry name" value="ZnF_CDGSH"/>
    <property type="match status" value="1"/>
</dbReference>
<dbReference type="InterPro" id="IPR018967">
    <property type="entry name" value="FeS-contain_CDGSH-typ"/>
</dbReference>
<evidence type="ECO:0000256" key="1">
    <source>
        <dbReference type="ARBA" id="ARBA00022714"/>
    </source>
</evidence>
<evidence type="ECO:0000256" key="2">
    <source>
        <dbReference type="ARBA" id="ARBA00022723"/>
    </source>
</evidence>
<feature type="domain" description="Iron-binding zinc finger CDGSH type" evidence="5">
    <location>
        <begin position="91"/>
        <end position="141"/>
    </location>
</feature>
<dbReference type="RefSeq" id="WP_203539368.1">
    <property type="nucleotide sequence ID" value="NZ_JAESND010000008.1"/>
</dbReference>
<evidence type="ECO:0000313" key="6">
    <source>
        <dbReference type="EMBL" id="MBM3117146.1"/>
    </source>
</evidence>
<dbReference type="EMBL" id="JAESND010000008">
    <property type="protein sequence ID" value="MBM3117146.1"/>
    <property type="molecule type" value="Genomic_DNA"/>
</dbReference>
<evidence type="ECO:0000259" key="5">
    <source>
        <dbReference type="SMART" id="SM00704"/>
    </source>
</evidence>
<dbReference type="Pfam" id="PF06902">
    <property type="entry name" value="Fer4_19"/>
    <property type="match status" value="1"/>
</dbReference>
<keyword evidence="2" id="KW-0479">Metal-binding</keyword>
<evidence type="ECO:0000313" key="7">
    <source>
        <dbReference type="Proteomes" id="UP000809431"/>
    </source>
</evidence>
<comment type="caution">
    <text evidence="6">The sequence shown here is derived from an EMBL/GenBank/DDBJ whole genome shotgun (WGS) entry which is preliminary data.</text>
</comment>
<sequence>MMNGHGKRYSNGEVTILWQPEKCIHSKRCFHGLPAVFDPASRPWIRIEAAASAEIVRQVNDCPSGALSLVDERHSPDAPKPDIPCIELQPEGPLLVHGPVTLRLANGDEQACDGPRTALCRCGASANKPFCDGSHRKVGFKG</sequence>
<evidence type="ECO:0000256" key="3">
    <source>
        <dbReference type="ARBA" id="ARBA00023004"/>
    </source>
</evidence>
<gene>
    <name evidence="6" type="ORF">JMJ54_15015</name>
</gene>
<evidence type="ECO:0000256" key="4">
    <source>
        <dbReference type="ARBA" id="ARBA00023014"/>
    </source>
</evidence>
<name>A0ABS2BNF2_9NEIS</name>
<accession>A0ABS2BNF2</accession>
<dbReference type="InterPro" id="IPR010693">
    <property type="entry name" value="Divergent_4Fe-4S_mono-cluster"/>
</dbReference>
<proteinExistence type="predicted"/>
<dbReference type="Pfam" id="PF09360">
    <property type="entry name" value="zf-CDGSH"/>
    <property type="match status" value="1"/>
</dbReference>
<dbReference type="InterPro" id="IPR042216">
    <property type="entry name" value="MitoNEET_CISD"/>
</dbReference>
<keyword evidence="7" id="KW-1185">Reference proteome</keyword>
<keyword evidence="1" id="KW-0001">2Fe-2S</keyword>
<dbReference type="Gene3D" id="3.40.5.90">
    <property type="entry name" value="CDGSH iron-sulfur domain, mitoNEET-type"/>
    <property type="match status" value="1"/>
</dbReference>
<reference evidence="6 7" key="1">
    <citation type="submission" date="2021-01" db="EMBL/GenBank/DDBJ databases">
        <title>Draft Genome Sequence and Polyhydroxyalkanoate Biosynthetic Potential of Jeongeupia naejangsanensis Type Strain DSM 24253.</title>
        <authorList>
            <person name="Turrini P."/>
            <person name="Artuso I."/>
            <person name="Lugli G.A."/>
            <person name="Frangipani E."/>
            <person name="Ventura M."/>
            <person name="Visca P."/>
        </authorList>
    </citation>
    <scope>NUCLEOTIDE SEQUENCE [LARGE SCALE GENOMIC DNA]</scope>
    <source>
        <strain evidence="6 7">DSM 24253</strain>
    </source>
</reference>
<dbReference type="Proteomes" id="UP000809431">
    <property type="component" value="Unassembled WGS sequence"/>
</dbReference>